<protein>
    <submittedName>
        <fullName evidence="2">7578_t:CDS:1</fullName>
    </submittedName>
</protein>
<dbReference type="AlphaFoldDB" id="A0A9N9A908"/>
<dbReference type="EMBL" id="CAJVPJ010000414">
    <property type="protein sequence ID" value="CAG8522320.1"/>
    <property type="molecule type" value="Genomic_DNA"/>
</dbReference>
<dbReference type="OrthoDB" id="2428135at2759"/>
<organism evidence="2 3">
    <name type="scientific">Paraglomus occultum</name>
    <dbReference type="NCBI Taxonomy" id="144539"/>
    <lineage>
        <taxon>Eukaryota</taxon>
        <taxon>Fungi</taxon>
        <taxon>Fungi incertae sedis</taxon>
        <taxon>Mucoromycota</taxon>
        <taxon>Glomeromycotina</taxon>
        <taxon>Glomeromycetes</taxon>
        <taxon>Paraglomerales</taxon>
        <taxon>Paraglomeraceae</taxon>
        <taxon>Paraglomus</taxon>
    </lineage>
</organism>
<comment type="caution">
    <text evidence="2">The sequence shown here is derived from an EMBL/GenBank/DDBJ whole genome shotgun (WGS) entry which is preliminary data.</text>
</comment>
<feature type="transmembrane region" description="Helical" evidence="1">
    <location>
        <begin position="60"/>
        <end position="80"/>
    </location>
</feature>
<sequence>MDSIPQLSDTVSEKTKKTKQTISPFVESTRKHAESAFEKTPSWFQQFSKKTYEVARRYQLLSDFTTAFSLLFVVPVLVWLSWSAGSLIVTSVTGIILWAIANCFLVGAAFLLLGPFAAFAFFASLFITFWVTVARLGYSAFRFIYHKTMSFLGDRGGARGSSIFSGNTWGQDGRGSDGNIRE</sequence>
<reference evidence="2" key="1">
    <citation type="submission" date="2021-06" db="EMBL/GenBank/DDBJ databases">
        <authorList>
            <person name="Kallberg Y."/>
            <person name="Tangrot J."/>
            <person name="Rosling A."/>
        </authorList>
    </citation>
    <scope>NUCLEOTIDE SEQUENCE</scope>
    <source>
        <strain evidence="2">IA702</strain>
    </source>
</reference>
<keyword evidence="1" id="KW-0812">Transmembrane</keyword>
<feature type="transmembrane region" description="Helical" evidence="1">
    <location>
        <begin position="116"/>
        <end position="138"/>
    </location>
</feature>
<feature type="transmembrane region" description="Helical" evidence="1">
    <location>
        <begin position="87"/>
        <end position="110"/>
    </location>
</feature>
<dbReference type="Proteomes" id="UP000789572">
    <property type="component" value="Unassembled WGS sequence"/>
</dbReference>
<evidence type="ECO:0000313" key="3">
    <source>
        <dbReference type="Proteomes" id="UP000789572"/>
    </source>
</evidence>
<accession>A0A9N9A908</accession>
<name>A0A9N9A908_9GLOM</name>
<keyword evidence="1" id="KW-0472">Membrane</keyword>
<evidence type="ECO:0000313" key="2">
    <source>
        <dbReference type="EMBL" id="CAG8522320.1"/>
    </source>
</evidence>
<proteinExistence type="predicted"/>
<keyword evidence="3" id="KW-1185">Reference proteome</keyword>
<gene>
    <name evidence="2" type="ORF">POCULU_LOCUS3637</name>
</gene>
<evidence type="ECO:0000256" key="1">
    <source>
        <dbReference type="SAM" id="Phobius"/>
    </source>
</evidence>
<keyword evidence="1" id="KW-1133">Transmembrane helix</keyword>